<reference evidence="2 3" key="1">
    <citation type="journal article" date="2018" name="Mycol. Prog.">
        <title>Coniella lustricola, a new species from submerged detritus.</title>
        <authorList>
            <person name="Raudabaugh D.B."/>
            <person name="Iturriaga T."/>
            <person name="Carver A."/>
            <person name="Mondo S."/>
            <person name="Pangilinan J."/>
            <person name="Lipzen A."/>
            <person name="He G."/>
            <person name="Amirebrahimi M."/>
            <person name="Grigoriev I.V."/>
            <person name="Miller A.N."/>
        </authorList>
    </citation>
    <scope>NUCLEOTIDE SEQUENCE [LARGE SCALE GENOMIC DNA]</scope>
    <source>
        <strain evidence="2 3">B22-T-1</strain>
    </source>
</reference>
<dbReference type="EMBL" id="KZ678405">
    <property type="protein sequence ID" value="PSR93675.1"/>
    <property type="molecule type" value="Genomic_DNA"/>
</dbReference>
<name>A0A2T3ADW3_9PEZI</name>
<organism evidence="2 3">
    <name type="scientific">Coniella lustricola</name>
    <dbReference type="NCBI Taxonomy" id="2025994"/>
    <lineage>
        <taxon>Eukaryota</taxon>
        <taxon>Fungi</taxon>
        <taxon>Dikarya</taxon>
        <taxon>Ascomycota</taxon>
        <taxon>Pezizomycotina</taxon>
        <taxon>Sordariomycetes</taxon>
        <taxon>Sordariomycetidae</taxon>
        <taxon>Diaporthales</taxon>
        <taxon>Schizoparmaceae</taxon>
        <taxon>Coniella</taxon>
    </lineage>
</organism>
<keyword evidence="3" id="KW-1185">Reference proteome</keyword>
<protein>
    <submittedName>
        <fullName evidence="2">Uncharacterized protein</fullName>
    </submittedName>
</protein>
<feature type="signal peptide" evidence="1">
    <location>
        <begin position="1"/>
        <end position="23"/>
    </location>
</feature>
<gene>
    <name evidence="2" type="ORF">BD289DRAFT_451718</name>
</gene>
<proteinExistence type="predicted"/>
<evidence type="ECO:0000313" key="2">
    <source>
        <dbReference type="EMBL" id="PSR93675.1"/>
    </source>
</evidence>
<evidence type="ECO:0000313" key="3">
    <source>
        <dbReference type="Proteomes" id="UP000241462"/>
    </source>
</evidence>
<dbReference type="OrthoDB" id="5348716at2759"/>
<feature type="chain" id="PRO_5015698126" evidence="1">
    <location>
        <begin position="24"/>
        <end position="123"/>
    </location>
</feature>
<dbReference type="AlphaFoldDB" id="A0A2T3ADW3"/>
<accession>A0A2T3ADW3</accession>
<keyword evidence="1" id="KW-0732">Signal</keyword>
<dbReference type="InParanoid" id="A0A2T3ADW3"/>
<sequence length="123" mass="12738">MQFRAYIVSAALAVLGGSNVASAVCSGNQLAIAVGADDTTSATTSYTIFDTSCNSLATYSVADTPGLCDSQYFYCTTGTKQIGEYNDPTTGWSYTCTVDSGEVCGSSTVSYCVGLLFEFGMGL</sequence>
<dbReference type="Proteomes" id="UP000241462">
    <property type="component" value="Unassembled WGS sequence"/>
</dbReference>
<evidence type="ECO:0000256" key="1">
    <source>
        <dbReference type="SAM" id="SignalP"/>
    </source>
</evidence>